<protein>
    <submittedName>
        <fullName evidence="3">Uncharacterized protein LOC107492424</fullName>
    </submittedName>
</protein>
<dbReference type="AlphaFoldDB" id="A0A6P4DP80"/>
<feature type="region of interest" description="Disordered" evidence="1">
    <location>
        <begin position="136"/>
        <end position="214"/>
    </location>
</feature>
<dbReference type="GeneID" id="107492424"/>
<evidence type="ECO:0000313" key="3">
    <source>
        <dbReference type="RefSeq" id="XP_015968931.1"/>
    </source>
</evidence>
<keyword evidence="2" id="KW-1185">Reference proteome</keyword>
<evidence type="ECO:0000313" key="2">
    <source>
        <dbReference type="Proteomes" id="UP000515211"/>
    </source>
</evidence>
<accession>A0A6P4DP80</accession>
<dbReference type="Proteomes" id="UP000515211">
    <property type="component" value="Chromosome 6"/>
</dbReference>
<dbReference type="KEGG" id="adu:107492424"/>
<proteinExistence type="predicted"/>
<organism evidence="2 3">
    <name type="scientific">Arachis duranensis</name>
    <name type="common">Wild peanut</name>
    <dbReference type="NCBI Taxonomy" id="130453"/>
    <lineage>
        <taxon>Eukaryota</taxon>
        <taxon>Viridiplantae</taxon>
        <taxon>Streptophyta</taxon>
        <taxon>Embryophyta</taxon>
        <taxon>Tracheophyta</taxon>
        <taxon>Spermatophyta</taxon>
        <taxon>Magnoliopsida</taxon>
        <taxon>eudicotyledons</taxon>
        <taxon>Gunneridae</taxon>
        <taxon>Pentapetalae</taxon>
        <taxon>rosids</taxon>
        <taxon>fabids</taxon>
        <taxon>Fabales</taxon>
        <taxon>Fabaceae</taxon>
        <taxon>Papilionoideae</taxon>
        <taxon>50 kb inversion clade</taxon>
        <taxon>dalbergioids sensu lato</taxon>
        <taxon>Dalbergieae</taxon>
        <taxon>Pterocarpus clade</taxon>
        <taxon>Arachis</taxon>
    </lineage>
</organism>
<reference evidence="2" key="1">
    <citation type="journal article" date="2016" name="Nat. Genet.">
        <title>The genome sequences of Arachis duranensis and Arachis ipaensis, the diploid ancestors of cultivated peanut.</title>
        <authorList>
            <person name="Bertioli D.J."/>
            <person name="Cannon S.B."/>
            <person name="Froenicke L."/>
            <person name="Huang G."/>
            <person name="Farmer A.D."/>
            <person name="Cannon E.K."/>
            <person name="Liu X."/>
            <person name="Gao D."/>
            <person name="Clevenger J."/>
            <person name="Dash S."/>
            <person name="Ren L."/>
            <person name="Moretzsohn M.C."/>
            <person name="Shirasawa K."/>
            <person name="Huang W."/>
            <person name="Vidigal B."/>
            <person name="Abernathy B."/>
            <person name="Chu Y."/>
            <person name="Niederhuth C.E."/>
            <person name="Umale P."/>
            <person name="Araujo A.C."/>
            <person name="Kozik A."/>
            <person name="Kim K.D."/>
            <person name="Burow M.D."/>
            <person name="Varshney R.K."/>
            <person name="Wang X."/>
            <person name="Zhang X."/>
            <person name="Barkley N."/>
            <person name="Guimaraes P.M."/>
            <person name="Isobe S."/>
            <person name="Guo B."/>
            <person name="Liao B."/>
            <person name="Stalker H.T."/>
            <person name="Schmitz R.J."/>
            <person name="Scheffler B.E."/>
            <person name="Leal-Bertioli S.C."/>
            <person name="Xun X."/>
            <person name="Jackson S.A."/>
            <person name="Michelmore R."/>
            <person name="Ozias-Akins P."/>
        </authorList>
    </citation>
    <scope>NUCLEOTIDE SEQUENCE [LARGE SCALE GENOMIC DNA]</scope>
    <source>
        <strain evidence="2">cv. V14167</strain>
    </source>
</reference>
<reference evidence="3" key="2">
    <citation type="submission" date="2025-08" db="UniProtKB">
        <authorList>
            <consortium name="RefSeq"/>
        </authorList>
    </citation>
    <scope>IDENTIFICATION</scope>
    <source>
        <tissue evidence="3">Whole plant</tissue>
    </source>
</reference>
<name>A0A6P4DP80_ARADU</name>
<gene>
    <name evidence="3" type="primary">LOC107492424</name>
</gene>
<feature type="compositionally biased region" description="Acidic residues" evidence="1">
    <location>
        <begin position="180"/>
        <end position="197"/>
    </location>
</feature>
<dbReference type="RefSeq" id="XP_015968931.1">
    <property type="nucleotide sequence ID" value="XM_016113445.1"/>
</dbReference>
<evidence type="ECO:0000256" key="1">
    <source>
        <dbReference type="SAM" id="MobiDB-lite"/>
    </source>
</evidence>
<sequence>MDGEESFVALMHCYGKIQKSKRHGVKFMDRELLSIFIRSSSTLAEIKHNILQKLGVCRTKWVKKLFYKISIANVKYETFVIGSDEDMQVLFHCQWIFPDVRIPELLAKLEDGVESSGSSAPNPQSTRMGGALTSMTVVAPSGPIPDPPRVGAGTDGMPHGVPDFEVEAGPNRVENAMRDDDSDDEPVDIGGDSDDDIPSNSHTPHGASGSGTEQYLPHLSTLNLEAVGQQRNVEATFTRQGLHDATALTEFQIGQSFQNKEEVVLSVKDYNIWRGVAYSLMESEHLKYHEICKEFGKWCM</sequence>